<evidence type="ECO:0000259" key="1">
    <source>
        <dbReference type="Pfam" id="PF12680"/>
    </source>
</evidence>
<accession>A8KCJ3</accession>
<dbReference type="OrthoDB" id="117900at2"/>
<dbReference type="AlphaFoldDB" id="A8KCJ3"/>
<evidence type="ECO:0000313" key="3">
    <source>
        <dbReference type="EMBL" id="CAL80825.1"/>
    </source>
</evidence>
<gene>
    <name evidence="3" type="primary">glbG</name>
    <name evidence="2" type="ORF">AAW51_2385</name>
</gene>
<dbReference type="InterPro" id="IPR032710">
    <property type="entry name" value="NTF2-like_dom_sf"/>
</dbReference>
<feature type="domain" description="SnoaL-like" evidence="1">
    <location>
        <begin position="9"/>
        <end position="107"/>
    </location>
</feature>
<dbReference type="GO" id="GO:0016853">
    <property type="term" value="F:isomerase activity"/>
    <property type="evidence" value="ECO:0007669"/>
    <property type="project" value="UniProtKB-KW"/>
</dbReference>
<keyword evidence="4" id="KW-1185">Reference proteome</keyword>
<reference evidence="3" key="1">
    <citation type="journal article" date="2007" name="Environ. Microbiol.">
        <title>Identification of genes involved in the biosynthesis of the cytotoxic compound glidobactin from a soil bacterium.</title>
        <authorList>
            <person name="Schellenberg B."/>
            <person name="Bigler L."/>
            <person name="Dudler R."/>
        </authorList>
    </citation>
    <scope>NUCLEOTIDE SEQUENCE</scope>
    <source>
        <strain evidence="3">Type strain: K481-B101</strain>
    </source>
</reference>
<dbReference type="SUPFAM" id="SSF54427">
    <property type="entry name" value="NTF2-like"/>
    <property type="match status" value="1"/>
</dbReference>
<sequence length="121" mass="13456">MTSVLLLTQHLFRAMNDQDLHALGEIFDEGVSFDFPGLRPMQGKKTVLFFLQRLYGNFEYLTFTQTGVLSDGARACVFWENEGVWKGAGPYRNAGATLVEATGGKITLLSDYFKSHASKPT</sequence>
<dbReference type="KEGG" id="pbh:AAW51_2385"/>
<dbReference type="Pfam" id="PF12680">
    <property type="entry name" value="SnoaL_2"/>
    <property type="match status" value="1"/>
</dbReference>
<evidence type="ECO:0000313" key="2">
    <source>
        <dbReference type="EMBL" id="AKJ29076.1"/>
    </source>
</evidence>
<dbReference type="InterPro" id="IPR037401">
    <property type="entry name" value="SnoaL-like"/>
</dbReference>
<keyword evidence="3" id="KW-0413">Isomerase</keyword>
<protein>
    <submittedName>
        <fullName evidence="3">Ketosteroid isomerase-related protein</fullName>
    </submittedName>
</protein>
<dbReference type="EMBL" id="CP011371">
    <property type="protein sequence ID" value="AKJ29076.1"/>
    <property type="molecule type" value="Genomic_DNA"/>
</dbReference>
<reference evidence="2 4" key="2">
    <citation type="submission" date="2015-05" db="EMBL/GenBank/DDBJ databases">
        <authorList>
            <person name="Tang B."/>
            <person name="Yu Y."/>
        </authorList>
    </citation>
    <scope>NUCLEOTIDE SEQUENCE [LARGE SCALE GENOMIC DNA]</scope>
    <source>
        <strain evidence="2 4">DSM 7029</strain>
    </source>
</reference>
<dbReference type="STRING" id="413882.AAW51_2385"/>
<dbReference type="RefSeq" id="WP_047194802.1">
    <property type="nucleotide sequence ID" value="NZ_CP011371.1"/>
</dbReference>
<dbReference type="Proteomes" id="UP000035352">
    <property type="component" value="Chromosome"/>
</dbReference>
<dbReference type="Gene3D" id="3.10.450.50">
    <property type="match status" value="1"/>
</dbReference>
<name>A8KCJ3_9BURK</name>
<organism evidence="3">
    <name type="scientific">Caldimonas brevitalea</name>
    <dbReference type="NCBI Taxonomy" id="413882"/>
    <lineage>
        <taxon>Bacteria</taxon>
        <taxon>Pseudomonadati</taxon>
        <taxon>Pseudomonadota</taxon>
        <taxon>Betaproteobacteria</taxon>
        <taxon>Burkholderiales</taxon>
        <taxon>Sphaerotilaceae</taxon>
        <taxon>Caldimonas</taxon>
    </lineage>
</organism>
<evidence type="ECO:0000313" key="4">
    <source>
        <dbReference type="Proteomes" id="UP000035352"/>
    </source>
</evidence>
<dbReference type="EMBL" id="AM412319">
    <property type="protein sequence ID" value="CAL80825.1"/>
    <property type="molecule type" value="Genomic_DNA"/>
</dbReference>
<proteinExistence type="predicted"/>